<dbReference type="AlphaFoldDB" id="A0AAV1BWB3"/>
<proteinExistence type="predicted"/>
<reference evidence="3" key="1">
    <citation type="submission" date="2023-03" db="EMBL/GenBank/DDBJ databases">
        <authorList>
            <person name="Julca I."/>
        </authorList>
    </citation>
    <scope>NUCLEOTIDE SEQUENCE</scope>
</reference>
<keyword evidence="4" id="KW-1185">Reference proteome</keyword>
<keyword evidence="2" id="KW-1133">Transmembrane helix</keyword>
<feature type="transmembrane region" description="Helical" evidence="2">
    <location>
        <begin position="33"/>
        <end position="51"/>
    </location>
</feature>
<sequence>MEISSSLFTGPLFSTIVTICILILLYFPSLFLGIIFSPVLISTSILLLSLLRLGAIQKENRVSDVDPVPEEQTDDDCKRVSSKPSESYVSGSGSCDNHEQSQLINNDSFVGWDVTAPLEVIYEGYEGQGDESDDVSDEMGESRMANLERYASLSKFYPETDSESSLDEEFPASRGWDLSENIGFRWEREDRDGMIEIELDGKGYSDAEDEDDDNLIEIDLHPASIPATC</sequence>
<protein>
    <submittedName>
        <fullName evidence="3">OLC1v1021731C1</fullName>
    </submittedName>
</protein>
<dbReference type="EMBL" id="OX459118">
    <property type="protein sequence ID" value="CAI9087619.1"/>
    <property type="molecule type" value="Genomic_DNA"/>
</dbReference>
<gene>
    <name evidence="3" type="ORF">OLC1_LOCUS394</name>
</gene>
<evidence type="ECO:0000256" key="2">
    <source>
        <dbReference type="SAM" id="Phobius"/>
    </source>
</evidence>
<keyword evidence="2" id="KW-0472">Membrane</keyword>
<evidence type="ECO:0000256" key="1">
    <source>
        <dbReference type="SAM" id="MobiDB-lite"/>
    </source>
</evidence>
<accession>A0AAV1BWB3</accession>
<organism evidence="3 4">
    <name type="scientific">Oldenlandia corymbosa var. corymbosa</name>
    <dbReference type="NCBI Taxonomy" id="529605"/>
    <lineage>
        <taxon>Eukaryota</taxon>
        <taxon>Viridiplantae</taxon>
        <taxon>Streptophyta</taxon>
        <taxon>Embryophyta</taxon>
        <taxon>Tracheophyta</taxon>
        <taxon>Spermatophyta</taxon>
        <taxon>Magnoliopsida</taxon>
        <taxon>eudicotyledons</taxon>
        <taxon>Gunneridae</taxon>
        <taxon>Pentapetalae</taxon>
        <taxon>asterids</taxon>
        <taxon>lamiids</taxon>
        <taxon>Gentianales</taxon>
        <taxon>Rubiaceae</taxon>
        <taxon>Rubioideae</taxon>
        <taxon>Spermacoceae</taxon>
        <taxon>Hedyotis-Oldenlandia complex</taxon>
        <taxon>Oldenlandia</taxon>
    </lineage>
</organism>
<evidence type="ECO:0000313" key="4">
    <source>
        <dbReference type="Proteomes" id="UP001161247"/>
    </source>
</evidence>
<name>A0AAV1BWB3_OLDCO</name>
<keyword evidence="2" id="KW-0812">Transmembrane</keyword>
<feature type="transmembrane region" description="Helical" evidence="2">
    <location>
        <begin position="7"/>
        <end position="27"/>
    </location>
</feature>
<evidence type="ECO:0000313" key="3">
    <source>
        <dbReference type="EMBL" id="CAI9087619.1"/>
    </source>
</evidence>
<dbReference type="PANTHER" id="PTHR37746">
    <property type="entry name" value="TRANSMEMBRANE PROTEIN"/>
    <property type="match status" value="1"/>
</dbReference>
<dbReference type="PANTHER" id="PTHR37746:SF1">
    <property type="entry name" value="TRANSMEMBRANE PROTEIN"/>
    <property type="match status" value="1"/>
</dbReference>
<dbReference type="Proteomes" id="UP001161247">
    <property type="component" value="Chromosome 1"/>
</dbReference>
<feature type="compositionally biased region" description="Polar residues" evidence="1">
    <location>
        <begin position="82"/>
        <end position="94"/>
    </location>
</feature>
<feature type="region of interest" description="Disordered" evidence="1">
    <location>
        <begin position="64"/>
        <end position="94"/>
    </location>
</feature>